<dbReference type="EMBL" id="DF968078">
    <property type="protein sequence ID" value="GAP03617.1"/>
    <property type="molecule type" value="Genomic_DNA"/>
</dbReference>
<proteinExistence type="predicted"/>
<gene>
    <name evidence="2" type="ORF">FTRO_0011620</name>
</gene>
<keyword evidence="1" id="KW-0175">Coiled coil</keyword>
<reference evidence="2" key="1">
    <citation type="journal article" date="2015" name="BMC Genomics">
        <title>Comparative genomics of Fructobacillus spp. and Leuconostoc spp. reveals niche-specific evolution of Fructobacillus spp.</title>
        <authorList>
            <person name="Endo A."/>
            <person name="Tanizawa Y."/>
            <person name="Tanaka N."/>
            <person name="Maeno S."/>
            <person name="Kumar H."/>
            <person name="Shiwa Y."/>
            <person name="Okada S."/>
            <person name="Yoshikawa H."/>
            <person name="Dicks L."/>
            <person name="Nakagawa J."/>
            <person name="Arita M."/>
        </authorList>
    </citation>
    <scope>NUCLEOTIDE SEQUENCE [LARGE SCALE GENOMIC DNA]</scope>
    <source>
        <strain evidence="2">F214-1</strain>
    </source>
</reference>
<dbReference type="STRING" id="709323.GCA_001047135_00162"/>
<accession>A0A3F3H0E8</accession>
<protein>
    <submittedName>
        <fullName evidence="2">Uncharacterized protein</fullName>
    </submittedName>
</protein>
<organism evidence="2">
    <name type="scientific">Fructobacillus tropaeoli</name>
    <dbReference type="NCBI Taxonomy" id="709323"/>
    <lineage>
        <taxon>Bacteria</taxon>
        <taxon>Bacillati</taxon>
        <taxon>Bacillota</taxon>
        <taxon>Bacilli</taxon>
        <taxon>Lactobacillales</taxon>
        <taxon>Lactobacillaceae</taxon>
        <taxon>Fructobacillus</taxon>
    </lineage>
</organism>
<dbReference type="Proteomes" id="UP000064514">
    <property type="component" value="Unassembled WGS sequence"/>
</dbReference>
<dbReference type="RefSeq" id="WP_059393141.1">
    <property type="nucleotide sequence ID" value="NZ_DF968078.1"/>
</dbReference>
<name>A0A3F3H0E8_9LACO</name>
<sequence>MQTALQAGLSGLNQVTDPEVQLAYRPVTPADKTGIEKMLTQYAHAKQERFSKITHVDLESLKQQQQQIDQILKQAKEALAQAKLNQDLTAAQKQAVTKIDLVADPVLIFAYQAVTDQEKAKAAQRLSAAGQAKKTTFLVIDHVDQQNLENQLVQLAYILQTGHHSIEKATVHHELDSVVKQSLADIQTVAKPSLAPEYRQATVDQKADGQQTLMMAAKEKSTRFEALDDVNQASLLEQQTLLTGVVKHYSALIGQAETVHDMHELVNKGLQDINQVTQPKQNWQDQAVNKEEMQTAIQDAISAGQNRSQDFGKITGVDPDELAQQQAVNKVVND</sequence>
<evidence type="ECO:0000256" key="1">
    <source>
        <dbReference type="SAM" id="Coils"/>
    </source>
</evidence>
<evidence type="ECO:0000313" key="2">
    <source>
        <dbReference type="EMBL" id="GAP03617.1"/>
    </source>
</evidence>
<feature type="coiled-coil region" evidence="1">
    <location>
        <begin position="58"/>
        <end position="85"/>
    </location>
</feature>
<dbReference type="AlphaFoldDB" id="A0A3F3H0E8"/>